<dbReference type="InterPro" id="IPR017871">
    <property type="entry name" value="ABC_transporter-like_CS"/>
</dbReference>
<evidence type="ECO:0000256" key="6">
    <source>
        <dbReference type="ARBA" id="ARBA00022970"/>
    </source>
</evidence>
<evidence type="ECO:0000256" key="1">
    <source>
        <dbReference type="ARBA" id="ARBA00005417"/>
    </source>
</evidence>
<dbReference type="SUPFAM" id="SSF52540">
    <property type="entry name" value="P-loop containing nucleoside triphosphate hydrolases"/>
    <property type="match status" value="1"/>
</dbReference>
<evidence type="ECO:0000256" key="4">
    <source>
        <dbReference type="ARBA" id="ARBA00022741"/>
    </source>
</evidence>
<dbReference type="PANTHER" id="PTHR43820">
    <property type="entry name" value="HIGH-AFFINITY BRANCHED-CHAIN AMINO ACID TRANSPORT ATP-BINDING PROTEIN LIVF"/>
    <property type="match status" value="1"/>
</dbReference>
<keyword evidence="3" id="KW-0472">Membrane</keyword>
<evidence type="ECO:0000256" key="5">
    <source>
        <dbReference type="ARBA" id="ARBA00022840"/>
    </source>
</evidence>
<evidence type="ECO:0000259" key="7">
    <source>
        <dbReference type="PROSITE" id="PS50893"/>
    </source>
</evidence>
<accession>A0A4P6X4F3</accession>
<protein>
    <submittedName>
        <fullName evidence="8">High-affinity branched-chain amino acid transport ATP-binding protein LivF</fullName>
    </submittedName>
</protein>
<dbReference type="InterPro" id="IPR003593">
    <property type="entry name" value="AAA+_ATPase"/>
</dbReference>
<keyword evidence="2" id="KW-0813">Transport</keyword>
<dbReference type="Proteomes" id="UP000293912">
    <property type="component" value="Chromosome"/>
</dbReference>
<dbReference type="GO" id="GO:0015807">
    <property type="term" value="P:L-amino acid transport"/>
    <property type="evidence" value="ECO:0007669"/>
    <property type="project" value="TreeGrafter"/>
</dbReference>
<proteinExistence type="inferred from homology"/>
<dbReference type="CDD" id="cd03224">
    <property type="entry name" value="ABC_TM1139_LivF_branched"/>
    <property type="match status" value="1"/>
</dbReference>
<dbReference type="PROSITE" id="PS50893">
    <property type="entry name" value="ABC_TRANSPORTER_2"/>
    <property type="match status" value="1"/>
</dbReference>
<dbReference type="AlphaFoldDB" id="A0A4P6X4F3"/>
<reference evidence="8 9" key="1">
    <citation type="submission" date="2019-03" db="EMBL/GenBank/DDBJ databases">
        <authorList>
            <person name="Sebastian G."/>
            <person name="Baumann P."/>
            <person name="Ruckert C."/>
            <person name="Kalinowski J."/>
            <person name="Nebel B."/>
            <person name="Takors R."/>
            <person name="Blombach B."/>
        </authorList>
    </citation>
    <scope>NUCLEOTIDE SEQUENCE [LARGE SCALE GENOMIC DNA]</scope>
    <source>
        <strain evidence="8 9">DSM 1084</strain>
    </source>
</reference>
<sequence>MLNLTNVQIVYDNTIEAVREASLSVGKGSIVALLGSNGAGKSTTLKGICGVLYPEDGEIKGGQIIFEGRPLAGLPPDEIVRTGAVMVPEGRRLFDQLTVEENLVMGGYTRSRADAKRQIDMVYSLFPRLVNKRTTVSGYLSGGEQQMVAIGRALMSAPKLLMLDEPTLGLAPQITEEIFEIVARLCRQDGMGILLVEQNAQMALAIADYGYIMENGRVVLDGPADKMLRNEDVREFYLGFGEGGSRKNMRDVKHYKRRKRWLS</sequence>
<dbReference type="Gene3D" id="3.40.50.300">
    <property type="entry name" value="P-loop containing nucleotide triphosphate hydrolases"/>
    <property type="match status" value="1"/>
</dbReference>
<keyword evidence="6" id="KW-0029">Amino-acid transport</keyword>
<evidence type="ECO:0000313" key="9">
    <source>
        <dbReference type="Proteomes" id="UP000293912"/>
    </source>
</evidence>
<dbReference type="GO" id="GO:0015658">
    <property type="term" value="F:branched-chain amino acid transmembrane transporter activity"/>
    <property type="evidence" value="ECO:0007669"/>
    <property type="project" value="TreeGrafter"/>
</dbReference>
<keyword evidence="4" id="KW-0547">Nucleotide-binding</keyword>
<evidence type="ECO:0000256" key="2">
    <source>
        <dbReference type="ARBA" id="ARBA00022448"/>
    </source>
</evidence>
<dbReference type="KEGG" id="hpse:HPF_13045"/>
<dbReference type="InterPro" id="IPR003439">
    <property type="entry name" value="ABC_transporter-like_ATP-bd"/>
</dbReference>
<evidence type="ECO:0000256" key="3">
    <source>
        <dbReference type="ARBA" id="ARBA00022475"/>
    </source>
</evidence>
<dbReference type="EMBL" id="CP037867">
    <property type="protein sequence ID" value="QBM28621.1"/>
    <property type="molecule type" value="Genomic_DNA"/>
</dbReference>
<dbReference type="PANTHER" id="PTHR43820:SF8">
    <property type="entry name" value="ABC TRANSPORTER SUBSTRATE-BINDING PROTEIN"/>
    <property type="match status" value="1"/>
</dbReference>
<name>A0A4P6X4F3_HYDPS</name>
<feature type="domain" description="ABC transporter" evidence="7">
    <location>
        <begin position="2"/>
        <end position="240"/>
    </location>
</feature>
<dbReference type="Pfam" id="PF00005">
    <property type="entry name" value="ABC_tran"/>
    <property type="match status" value="1"/>
</dbReference>
<keyword evidence="5 8" id="KW-0067">ATP-binding</keyword>
<dbReference type="GO" id="GO:0005524">
    <property type="term" value="F:ATP binding"/>
    <property type="evidence" value="ECO:0007669"/>
    <property type="project" value="UniProtKB-KW"/>
</dbReference>
<evidence type="ECO:0000313" key="8">
    <source>
        <dbReference type="EMBL" id="QBM28621.1"/>
    </source>
</evidence>
<dbReference type="SMART" id="SM00382">
    <property type="entry name" value="AAA"/>
    <property type="match status" value="1"/>
</dbReference>
<dbReference type="PROSITE" id="PS00211">
    <property type="entry name" value="ABC_TRANSPORTER_1"/>
    <property type="match status" value="1"/>
</dbReference>
<dbReference type="GO" id="GO:0016887">
    <property type="term" value="F:ATP hydrolysis activity"/>
    <property type="evidence" value="ECO:0007669"/>
    <property type="project" value="InterPro"/>
</dbReference>
<dbReference type="InterPro" id="IPR052156">
    <property type="entry name" value="BCAA_Transport_ATP-bd_LivF"/>
</dbReference>
<dbReference type="RefSeq" id="WP_060986787.1">
    <property type="nucleotide sequence ID" value="NZ_CP037867.1"/>
</dbReference>
<keyword evidence="9" id="KW-1185">Reference proteome</keyword>
<comment type="similarity">
    <text evidence="1">Belongs to the ABC transporter superfamily.</text>
</comment>
<organism evidence="8 9">
    <name type="scientific">Hydrogenophaga pseudoflava</name>
    <name type="common">Pseudomonas carboxydoflava</name>
    <dbReference type="NCBI Taxonomy" id="47421"/>
    <lineage>
        <taxon>Bacteria</taxon>
        <taxon>Pseudomonadati</taxon>
        <taxon>Pseudomonadota</taxon>
        <taxon>Betaproteobacteria</taxon>
        <taxon>Burkholderiales</taxon>
        <taxon>Comamonadaceae</taxon>
        <taxon>Hydrogenophaga</taxon>
    </lineage>
</organism>
<dbReference type="InterPro" id="IPR027417">
    <property type="entry name" value="P-loop_NTPase"/>
</dbReference>
<gene>
    <name evidence="8" type="primary">livF9</name>
    <name evidence="8" type="ORF">HPF_13045</name>
</gene>
<keyword evidence="3" id="KW-1003">Cell membrane</keyword>